<reference evidence="7 8" key="1">
    <citation type="submission" date="2018-05" db="EMBL/GenBank/DDBJ databases">
        <title>Rhodobacteraceae gen. nov., sp. nov. isolated from sea water.</title>
        <authorList>
            <person name="Ren Y."/>
        </authorList>
    </citation>
    <scope>NUCLEOTIDE SEQUENCE [LARGE SCALE GENOMIC DNA]</scope>
    <source>
        <strain evidence="7 8">TG-679</strain>
    </source>
</reference>
<evidence type="ECO:0000256" key="5">
    <source>
        <dbReference type="SAM" id="MobiDB-lite"/>
    </source>
</evidence>
<evidence type="ECO:0000256" key="4">
    <source>
        <dbReference type="ARBA" id="ARBA00023014"/>
    </source>
</evidence>
<accession>A0A2V2LLC0</accession>
<evidence type="ECO:0000259" key="6">
    <source>
        <dbReference type="PROSITE" id="PS51379"/>
    </source>
</evidence>
<evidence type="ECO:0000256" key="2">
    <source>
        <dbReference type="ARBA" id="ARBA00022723"/>
    </source>
</evidence>
<organism evidence="7 8">
    <name type="scientific">Meridianimarinicoccus roseus</name>
    <dbReference type="NCBI Taxonomy" id="2072018"/>
    <lineage>
        <taxon>Bacteria</taxon>
        <taxon>Pseudomonadati</taxon>
        <taxon>Pseudomonadota</taxon>
        <taxon>Alphaproteobacteria</taxon>
        <taxon>Rhodobacterales</taxon>
        <taxon>Paracoccaceae</taxon>
        <taxon>Meridianimarinicoccus</taxon>
    </lineage>
</organism>
<gene>
    <name evidence="7" type="ORF">DKT77_01510</name>
</gene>
<keyword evidence="3" id="KW-0408">Iron</keyword>
<feature type="domain" description="4Fe-4S ferredoxin-type" evidence="6">
    <location>
        <begin position="495"/>
        <end position="524"/>
    </location>
</feature>
<dbReference type="EMBL" id="QGKU01000004">
    <property type="protein sequence ID" value="PWR04384.1"/>
    <property type="molecule type" value="Genomic_DNA"/>
</dbReference>
<feature type="compositionally biased region" description="Basic and acidic residues" evidence="5">
    <location>
        <begin position="640"/>
        <end position="651"/>
    </location>
</feature>
<proteinExistence type="predicted"/>
<dbReference type="OrthoDB" id="9800445at2"/>
<dbReference type="Pfam" id="PF12838">
    <property type="entry name" value="Fer4_7"/>
    <property type="match status" value="1"/>
</dbReference>
<evidence type="ECO:0000256" key="3">
    <source>
        <dbReference type="ARBA" id="ARBA00023004"/>
    </source>
</evidence>
<comment type="caution">
    <text evidence="7">The sequence shown here is derived from an EMBL/GenBank/DDBJ whole genome shotgun (WGS) entry which is preliminary data.</text>
</comment>
<feature type="region of interest" description="Disordered" evidence="5">
    <location>
        <begin position="629"/>
        <end position="663"/>
    </location>
</feature>
<dbReference type="InterPro" id="IPR017896">
    <property type="entry name" value="4Fe4S_Fe-S-bd"/>
</dbReference>
<dbReference type="Proteomes" id="UP000245680">
    <property type="component" value="Unassembled WGS sequence"/>
</dbReference>
<keyword evidence="4" id="KW-0411">Iron-sulfur</keyword>
<dbReference type="RefSeq" id="WP_109809979.1">
    <property type="nucleotide sequence ID" value="NZ_QGKU01000004.1"/>
</dbReference>
<evidence type="ECO:0000256" key="1">
    <source>
        <dbReference type="ARBA" id="ARBA00022485"/>
    </source>
</evidence>
<protein>
    <submittedName>
        <fullName evidence="7">(4Fe-4S)-binding protein</fullName>
    </submittedName>
</protein>
<name>A0A2V2LLC0_9RHOB</name>
<keyword evidence="8" id="KW-1185">Reference proteome</keyword>
<evidence type="ECO:0000313" key="7">
    <source>
        <dbReference type="EMBL" id="PWR04384.1"/>
    </source>
</evidence>
<feature type="domain" description="4Fe-4S ferredoxin-type" evidence="6">
    <location>
        <begin position="526"/>
        <end position="555"/>
    </location>
</feature>
<dbReference type="Gene3D" id="3.30.70.20">
    <property type="match status" value="2"/>
</dbReference>
<dbReference type="GO" id="GO:0046872">
    <property type="term" value="F:metal ion binding"/>
    <property type="evidence" value="ECO:0007669"/>
    <property type="project" value="UniProtKB-KW"/>
</dbReference>
<keyword evidence="1" id="KW-0004">4Fe-4S</keyword>
<dbReference type="GO" id="GO:0051539">
    <property type="term" value="F:4 iron, 4 sulfur cluster binding"/>
    <property type="evidence" value="ECO:0007669"/>
    <property type="project" value="UniProtKB-KW"/>
</dbReference>
<keyword evidence="2" id="KW-0479">Metal-binding</keyword>
<sequence>MTKRLVLCSCEGSQTIAADTVAAASGMRCSRVHSALCTTELSVAADVITAGDAIIACGQERARFEDLAAELGAEVPGFVDLRDRAGWSDENAAAGPKMAALAAEALLAAPDGKSLDVVSEGLCLIVGPGEVALDAAERLAGALSVTVLLTDGAEPPLDRGIDVITGRLKRVEGALGGFRVTIDALRQMAPGGRGGFGFGAPRDVGVSECDVLIDLTGGVPFVPAPQKREGYLRADPGDPLAVARLMVEAVQLVGTFEKPLYVRLEEQLCAHSRAGQVGCTRCLDICPTGAIVPAGDHVSIDPMVCAGCGACSALCPSGAISYDAPPVSHLLRRLEVLARVFREAGGTAPRLLVHDTAHGAEMIRLCARFGRGLPADVIPLELDVISGFGHAEMLAALASGFAAVDLLLAPRTERDALDRELALAEAIAGPGRLRLLDVTDPDALPGLLYGAAVPASVADPVLPMGGRRQVARLAGQALNPGAAAPLPLPEGAPYGAVLVNTEACTLCLSCVSLCPSGALIDNPDRPELRFQEDACLQCGICRTICPEDAIALEPRLDLSDAALGQQVLNEEEPFACVECGALFGVKSTVEKITEKLAGKHSMFGSGDAARMIQMCDDCRVKAQFGRSDNPFAMGGPRRPRTTDDYLADRGDAGPFGPSGRKDH</sequence>
<dbReference type="Pfam" id="PF13187">
    <property type="entry name" value="Fer4_9"/>
    <property type="match status" value="1"/>
</dbReference>
<evidence type="ECO:0000313" key="8">
    <source>
        <dbReference type="Proteomes" id="UP000245680"/>
    </source>
</evidence>
<feature type="domain" description="4Fe-4S ferredoxin-type" evidence="6">
    <location>
        <begin position="296"/>
        <end position="325"/>
    </location>
</feature>
<dbReference type="PROSITE" id="PS51379">
    <property type="entry name" value="4FE4S_FER_2"/>
    <property type="match status" value="3"/>
</dbReference>
<dbReference type="InterPro" id="IPR017900">
    <property type="entry name" value="4Fe4S_Fe_S_CS"/>
</dbReference>
<dbReference type="PANTHER" id="PTHR43687">
    <property type="entry name" value="ADENYLYLSULFATE REDUCTASE, BETA SUBUNIT"/>
    <property type="match status" value="1"/>
</dbReference>
<dbReference type="SUPFAM" id="SSF54862">
    <property type="entry name" value="4Fe-4S ferredoxins"/>
    <property type="match status" value="1"/>
</dbReference>
<dbReference type="PROSITE" id="PS00198">
    <property type="entry name" value="4FE4S_FER_1"/>
    <property type="match status" value="3"/>
</dbReference>
<dbReference type="InterPro" id="IPR050572">
    <property type="entry name" value="Fe-S_Ferredoxin"/>
</dbReference>
<dbReference type="PANTHER" id="PTHR43687:SF4">
    <property type="entry name" value="BLR5484 PROTEIN"/>
    <property type="match status" value="1"/>
</dbReference>
<dbReference type="AlphaFoldDB" id="A0A2V2LLC0"/>